<dbReference type="AlphaFoldDB" id="I5AVI6"/>
<gene>
    <name evidence="3" type="ORF">EubceDRAFT1_2036</name>
</gene>
<dbReference type="Proteomes" id="UP000005753">
    <property type="component" value="Chromosome"/>
</dbReference>
<feature type="transmembrane region" description="Helical" evidence="1">
    <location>
        <begin position="243"/>
        <end position="262"/>
    </location>
</feature>
<dbReference type="PANTHER" id="PTHR36435">
    <property type="entry name" value="SLR1288 PROTEIN"/>
    <property type="match status" value="1"/>
</dbReference>
<dbReference type="HOGENOM" id="CLU_066413_2_0_9"/>
<dbReference type="STRING" id="633697.EubceDRAFT1_2036"/>
<feature type="transmembrane region" description="Helical" evidence="1">
    <location>
        <begin position="87"/>
        <end position="107"/>
    </location>
</feature>
<evidence type="ECO:0000259" key="2">
    <source>
        <dbReference type="Pfam" id="PF02517"/>
    </source>
</evidence>
<dbReference type="GO" id="GO:0080120">
    <property type="term" value="P:CAAX-box protein maturation"/>
    <property type="evidence" value="ECO:0007669"/>
    <property type="project" value="UniProtKB-ARBA"/>
</dbReference>
<organism evidence="3 4">
    <name type="scientific">Eubacterium cellulosolvens (strain ATCC 43171 / JCM 9499 / 6)</name>
    <name type="common">Cillobacterium cellulosolvens</name>
    <dbReference type="NCBI Taxonomy" id="633697"/>
    <lineage>
        <taxon>Bacteria</taxon>
        <taxon>Bacillati</taxon>
        <taxon>Bacillota</taxon>
        <taxon>Clostridia</taxon>
        <taxon>Eubacteriales</taxon>
        <taxon>Eubacteriaceae</taxon>
        <taxon>Eubacterium</taxon>
    </lineage>
</organism>
<reference evidence="3 4" key="2">
    <citation type="submission" date="2012-02" db="EMBL/GenBank/DDBJ databases">
        <title>Improved High-Quality Draft sequence of Eubacterium cellulosolvens 6.</title>
        <authorList>
            <consortium name="US DOE Joint Genome Institute"/>
            <person name="Lucas S."/>
            <person name="Han J."/>
            <person name="Lapidus A."/>
            <person name="Cheng J.-F."/>
            <person name="Goodwin L."/>
            <person name="Pitluck S."/>
            <person name="Peters L."/>
            <person name="Mikhailova N."/>
            <person name="Gu W."/>
            <person name="Detter J.C."/>
            <person name="Han C."/>
            <person name="Tapia R."/>
            <person name="Land M."/>
            <person name="Hauser L."/>
            <person name="Kyrpides N."/>
            <person name="Ivanova N."/>
            <person name="Pagani I."/>
            <person name="Johnson E."/>
            <person name="Mukhopadhyay B."/>
            <person name="Anderson I."/>
            <person name="Woyke T."/>
        </authorList>
    </citation>
    <scope>NUCLEOTIDE SEQUENCE [LARGE SCALE GENOMIC DNA]</scope>
    <source>
        <strain evidence="3 4">6</strain>
    </source>
</reference>
<dbReference type="eggNOG" id="COG1266">
    <property type="taxonomic scope" value="Bacteria"/>
</dbReference>
<feature type="transmembrane region" description="Helical" evidence="1">
    <location>
        <begin position="167"/>
        <end position="188"/>
    </location>
</feature>
<dbReference type="GO" id="GO:0006508">
    <property type="term" value="P:proteolysis"/>
    <property type="evidence" value="ECO:0007669"/>
    <property type="project" value="UniProtKB-KW"/>
</dbReference>
<evidence type="ECO:0000256" key="1">
    <source>
        <dbReference type="SAM" id="Phobius"/>
    </source>
</evidence>
<keyword evidence="3" id="KW-0378">Hydrolase</keyword>
<accession>I5AVI6</accession>
<dbReference type="InterPro" id="IPR003675">
    <property type="entry name" value="Rce1/LyrA-like_dom"/>
</dbReference>
<dbReference type="EMBL" id="CM001487">
    <property type="protein sequence ID" value="EIM57809.1"/>
    <property type="molecule type" value="Genomic_DNA"/>
</dbReference>
<dbReference type="PROSITE" id="PS51257">
    <property type="entry name" value="PROKAR_LIPOPROTEIN"/>
    <property type="match status" value="1"/>
</dbReference>
<dbReference type="InterPro" id="IPR052710">
    <property type="entry name" value="CAAX_protease"/>
</dbReference>
<keyword evidence="1" id="KW-0472">Membrane</keyword>
<keyword evidence="1" id="KW-0812">Transmembrane</keyword>
<keyword evidence="3" id="KW-0645">Protease</keyword>
<dbReference type="OrthoDB" id="9782250at2"/>
<reference evidence="3 4" key="1">
    <citation type="submission" date="2010-08" db="EMBL/GenBank/DDBJ databases">
        <authorList>
            <consortium name="US DOE Joint Genome Institute (JGI-PGF)"/>
            <person name="Lucas S."/>
            <person name="Copeland A."/>
            <person name="Lapidus A."/>
            <person name="Cheng J.-F."/>
            <person name="Bruce D."/>
            <person name="Goodwin L."/>
            <person name="Pitluck S."/>
            <person name="Land M.L."/>
            <person name="Hauser L."/>
            <person name="Chang Y.-J."/>
            <person name="Anderson I.J."/>
            <person name="Johnson E."/>
            <person name="Mulhopadhyay B."/>
            <person name="Kyrpides N."/>
            <person name="Woyke T.J."/>
        </authorList>
    </citation>
    <scope>NUCLEOTIDE SEQUENCE [LARGE SCALE GENOMIC DNA]</scope>
    <source>
        <strain evidence="3 4">6</strain>
    </source>
</reference>
<evidence type="ECO:0000313" key="3">
    <source>
        <dbReference type="EMBL" id="EIM57809.1"/>
    </source>
</evidence>
<name>I5AVI6_EUBC6</name>
<evidence type="ECO:0000313" key="4">
    <source>
        <dbReference type="Proteomes" id="UP000005753"/>
    </source>
</evidence>
<dbReference type="Pfam" id="PF02517">
    <property type="entry name" value="Rce1-like"/>
    <property type="match status" value="1"/>
</dbReference>
<sequence length="271" mass="29978">MNRREKIWDCMYPLIVVLGCMLSASVVVLLIAELVTGVTDPVRLVEEKEELSACVAILAYLAVLIFQRRSFKVDEMRFGKDKCCFTVRQCVLTGLALTFAGHAYSILLDLSGVTEFFHYYEETGASLQGQNVLLLILMSVVIGPAAEEVTFRGMMYRRMRSHIGKPMAVLLSSLIFGLYHGNMVQFLYTMPVGILLALVYEKSGSLKLTIAVHMALNLWAILGESLYSLIFKGGKAGLLSGDLLYLVVDLAVLTAIGAVFAATEHAYRKKF</sequence>
<feature type="transmembrane region" description="Helical" evidence="1">
    <location>
        <begin position="208"/>
        <end position="231"/>
    </location>
</feature>
<keyword evidence="1" id="KW-1133">Transmembrane helix</keyword>
<keyword evidence="4" id="KW-1185">Reference proteome</keyword>
<feature type="domain" description="CAAX prenyl protease 2/Lysostaphin resistance protein A-like" evidence="2">
    <location>
        <begin position="131"/>
        <end position="218"/>
    </location>
</feature>
<feature type="transmembrane region" description="Helical" evidence="1">
    <location>
        <begin position="50"/>
        <end position="66"/>
    </location>
</feature>
<protein>
    <submittedName>
        <fullName evidence="3">Putative metal-dependent membrane protease</fullName>
    </submittedName>
</protein>
<feature type="transmembrane region" description="Helical" evidence="1">
    <location>
        <begin position="12"/>
        <end position="38"/>
    </location>
</feature>
<feature type="transmembrane region" description="Helical" evidence="1">
    <location>
        <begin position="127"/>
        <end position="146"/>
    </location>
</feature>
<dbReference type="PANTHER" id="PTHR36435:SF1">
    <property type="entry name" value="CAAX AMINO TERMINAL PROTEASE FAMILY PROTEIN"/>
    <property type="match status" value="1"/>
</dbReference>
<proteinExistence type="predicted"/>
<dbReference type="GO" id="GO:0004175">
    <property type="term" value="F:endopeptidase activity"/>
    <property type="evidence" value="ECO:0007669"/>
    <property type="project" value="UniProtKB-ARBA"/>
</dbReference>